<organism evidence="5 6">
    <name type="scientific">Candidatus Gullanella endobia</name>
    <dbReference type="NCBI Taxonomy" id="1070130"/>
    <lineage>
        <taxon>Bacteria</taxon>
        <taxon>Pseudomonadati</taxon>
        <taxon>Pseudomonadota</taxon>
        <taxon>Gammaproteobacteria</taxon>
        <taxon>Enterobacterales</taxon>
        <taxon>Enterobacteriaceae</taxon>
        <taxon>Candidatus Gullanella</taxon>
    </lineage>
</organism>
<dbReference type="PANTHER" id="PTHR36965">
    <property type="entry name" value="FE(2+)-TRAFFICKING PROTEIN-RELATED"/>
    <property type="match status" value="1"/>
</dbReference>
<dbReference type="InterPro" id="IPR036766">
    <property type="entry name" value="Fe_traffick_prot_YggX_sf"/>
</dbReference>
<comment type="similarity">
    <text evidence="3">Belongs to the Fe(2+)-trafficking protein family.</text>
</comment>
<accession>A0A143WR13</accession>
<dbReference type="KEGG" id="ged:FVIR_GE00322"/>
<dbReference type="AlphaFoldDB" id="A0A143WR13"/>
<name>A0A143WR13_9ENTR</name>
<evidence type="ECO:0000256" key="2">
    <source>
        <dbReference type="ARBA" id="ARBA00053793"/>
    </source>
</evidence>
<evidence type="ECO:0000313" key="6">
    <source>
        <dbReference type="Proteomes" id="UP000095665"/>
    </source>
</evidence>
<evidence type="ECO:0000256" key="4">
    <source>
        <dbReference type="ARBA" id="ARBA00070403"/>
    </source>
</evidence>
<reference evidence="6" key="1">
    <citation type="submission" date="2016-01" db="EMBL/GenBank/DDBJ databases">
        <authorList>
            <person name="Husnik F."/>
        </authorList>
    </citation>
    <scope>NUCLEOTIDE SEQUENCE [LARGE SCALE GENOMIC DNA]</scope>
</reference>
<dbReference type="OrthoDB" id="9804318at2"/>
<dbReference type="STRING" id="1070130.FVIR_GE00322"/>
<dbReference type="Gene3D" id="1.10.3880.10">
    <property type="entry name" value="Fe(II) trafficking protein YggX"/>
    <property type="match status" value="1"/>
</dbReference>
<dbReference type="GO" id="GO:0005506">
    <property type="term" value="F:iron ion binding"/>
    <property type="evidence" value="ECO:0007669"/>
    <property type="project" value="InterPro"/>
</dbReference>
<dbReference type="PIRSF" id="PIRSF029827">
    <property type="entry name" value="Fe_traffic_YggX"/>
    <property type="match status" value="1"/>
</dbReference>
<dbReference type="GO" id="GO:0034599">
    <property type="term" value="P:cellular response to oxidative stress"/>
    <property type="evidence" value="ECO:0007669"/>
    <property type="project" value="TreeGrafter"/>
</dbReference>
<keyword evidence="1" id="KW-0408">Iron</keyword>
<dbReference type="Proteomes" id="UP000095665">
    <property type="component" value="Chromosome I"/>
</dbReference>
<gene>
    <name evidence="5" type="primary">yggX</name>
    <name evidence="5" type="ORF">FVIR_GE00322</name>
</gene>
<evidence type="ECO:0000313" key="5">
    <source>
        <dbReference type="EMBL" id="CUX96184.1"/>
    </source>
</evidence>
<dbReference type="InterPro" id="IPR007457">
    <property type="entry name" value="Fe_traffick_prot_YggX"/>
</dbReference>
<dbReference type="RefSeq" id="WP_067498106.1">
    <property type="nucleotide sequence ID" value="NZ_LN999832.1"/>
</dbReference>
<dbReference type="FunFam" id="1.10.3880.10:FF:000001">
    <property type="entry name" value="Probable Fe(2+)-trafficking protein"/>
    <property type="match status" value="1"/>
</dbReference>
<sequence length="75" mass="8977">MKRNIFCTFLKCEAEGQDFQFYPGELGKHIYENISKEAWSKWQAKQTIIINEKKLSMMNATDCKLLEKEMINFFF</sequence>
<protein>
    <recommendedName>
        <fullName evidence="4">Probable Fe(2+)-trafficking protein</fullName>
    </recommendedName>
</protein>
<dbReference type="SUPFAM" id="SSF111148">
    <property type="entry name" value="YggX-like"/>
    <property type="match status" value="1"/>
</dbReference>
<keyword evidence="6" id="KW-1185">Reference proteome</keyword>
<evidence type="ECO:0000256" key="1">
    <source>
        <dbReference type="ARBA" id="ARBA00023004"/>
    </source>
</evidence>
<dbReference type="PATRIC" id="fig|1070130.3.peg.530"/>
<dbReference type="GO" id="GO:0005829">
    <property type="term" value="C:cytosol"/>
    <property type="evidence" value="ECO:0007669"/>
    <property type="project" value="TreeGrafter"/>
</dbReference>
<dbReference type="EMBL" id="LN999832">
    <property type="protein sequence ID" value="CUX96184.1"/>
    <property type="molecule type" value="Genomic_DNA"/>
</dbReference>
<comment type="function">
    <text evidence="2">Could be a mediator in iron transactions between iron acquisition and iron-requiring processes, such as synthesis and/or repair of Fe-S clusters in biosynthetic enzymes. Necessary to maintain high levels of aconitase under oxidative stress.</text>
</comment>
<proteinExistence type="inferred from homology"/>
<evidence type="ECO:0000256" key="3">
    <source>
        <dbReference type="ARBA" id="ARBA00061679"/>
    </source>
</evidence>
<dbReference type="Pfam" id="PF04362">
    <property type="entry name" value="Iron_traffic"/>
    <property type="match status" value="1"/>
</dbReference>
<dbReference type="PANTHER" id="PTHR36965:SF1">
    <property type="entry name" value="FE(2+)-TRAFFICKING PROTEIN-RELATED"/>
    <property type="match status" value="1"/>
</dbReference>
<dbReference type="NCBIfam" id="NF003817">
    <property type="entry name" value="PRK05408.1"/>
    <property type="match status" value="1"/>
</dbReference>